<accession>A0A0F9MII1</accession>
<comment type="caution">
    <text evidence="1">The sequence shown here is derived from an EMBL/GenBank/DDBJ whole genome shotgun (WGS) entry which is preliminary data.</text>
</comment>
<name>A0A0F9MII1_9ZZZZ</name>
<dbReference type="InterPro" id="IPR043519">
    <property type="entry name" value="NT_sf"/>
</dbReference>
<dbReference type="SUPFAM" id="SSF81301">
    <property type="entry name" value="Nucleotidyltransferase"/>
    <property type="match status" value="1"/>
</dbReference>
<evidence type="ECO:0000313" key="1">
    <source>
        <dbReference type="EMBL" id="KKN07130.1"/>
    </source>
</evidence>
<reference evidence="1" key="1">
    <citation type="journal article" date="2015" name="Nature">
        <title>Complex archaea that bridge the gap between prokaryotes and eukaryotes.</title>
        <authorList>
            <person name="Spang A."/>
            <person name="Saw J.H."/>
            <person name="Jorgensen S.L."/>
            <person name="Zaremba-Niedzwiedzka K."/>
            <person name="Martijn J."/>
            <person name="Lind A.E."/>
            <person name="van Eijk R."/>
            <person name="Schleper C."/>
            <person name="Guy L."/>
            <person name="Ettema T.J."/>
        </authorList>
    </citation>
    <scope>NUCLEOTIDE SEQUENCE</scope>
</reference>
<protein>
    <recommendedName>
        <fullName evidence="2">Polymerase nucleotidyl transferase domain-containing protein</fullName>
    </recommendedName>
</protein>
<evidence type="ECO:0008006" key="2">
    <source>
        <dbReference type="Google" id="ProtNLM"/>
    </source>
</evidence>
<dbReference type="EMBL" id="LAZR01004603">
    <property type="protein sequence ID" value="KKN07130.1"/>
    <property type="molecule type" value="Genomic_DNA"/>
</dbReference>
<dbReference type="Gene3D" id="3.30.460.10">
    <property type="entry name" value="Beta Polymerase, domain 2"/>
    <property type="match status" value="1"/>
</dbReference>
<gene>
    <name evidence="1" type="ORF">LCGC14_1070140</name>
</gene>
<feature type="non-terminal residue" evidence="1">
    <location>
        <position position="76"/>
    </location>
</feature>
<dbReference type="AlphaFoldDB" id="A0A0F9MII1"/>
<sequence length="76" mass="8876">MELEKAKQIGNEVLEKIRPYIDQGEIAGSIRRNKQEVHDIDLVIELKRVFMSLTDIKKILRDYGRVVLDGEKLIRV</sequence>
<organism evidence="1">
    <name type="scientific">marine sediment metagenome</name>
    <dbReference type="NCBI Taxonomy" id="412755"/>
    <lineage>
        <taxon>unclassified sequences</taxon>
        <taxon>metagenomes</taxon>
        <taxon>ecological metagenomes</taxon>
    </lineage>
</organism>
<proteinExistence type="predicted"/>